<dbReference type="CDD" id="cd06433">
    <property type="entry name" value="GT_2_WfgS_like"/>
    <property type="match status" value="1"/>
</dbReference>
<dbReference type="InterPro" id="IPR001173">
    <property type="entry name" value="Glyco_trans_2-like"/>
</dbReference>
<dbReference type="InterPro" id="IPR029044">
    <property type="entry name" value="Nucleotide-diphossugar_trans"/>
</dbReference>
<dbReference type="PANTHER" id="PTHR22916:SF67">
    <property type="entry name" value="COLANIC ACID BIOSYNTHESIS GLYCOSYL TRANSFERASE WCAE-RELATED"/>
    <property type="match status" value="1"/>
</dbReference>
<dbReference type="EMBL" id="JAAVUP010000001">
    <property type="protein sequence ID" value="NKE16109.1"/>
    <property type="molecule type" value="Genomic_DNA"/>
</dbReference>
<reference evidence="2 3" key="1">
    <citation type="submission" date="2020-02" db="EMBL/GenBank/DDBJ databases">
        <authorList>
            <person name="Sun Q."/>
            <person name="Inoue M."/>
        </authorList>
    </citation>
    <scope>NUCLEOTIDE SEQUENCE [LARGE SCALE GENOMIC DNA]</scope>
    <source>
        <strain evidence="2 3">KCTC 22478</strain>
    </source>
</reference>
<gene>
    <name evidence="2" type="ORF">GWK15_04090</name>
</gene>
<organism evidence="2 3">
    <name type="scientific">Neoroseomonas oryzicola</name>
    <dbReference type="NCBI Taxonomy" id="535904"/>
    <lineage>
        <taxon>Bacteria</taxon>
        <taxon>Pseudomonadati</taxon>
        <taxon>Pseudomonadota</taxon>
        <taxon>Alphaproteobacteria</taxon>
        <taxon>Acetobacterales</taxon>
        <taxon>Acetobacteraceae</taxon>
        <taxon>Neoroseomonas</taxon>
    </lineage>
</organism>
<protein>
    <submittedName>
        <fullName evidence="2">Glycosyltransferase</fullName>
    </submittedName>
</protein>
<dbReference type="Pfam" id="PF00535">
    <property type="entry name" value="Glycos_transf_2"/>
    <property type="match status" value="1"/>
</dbReference>
<accession>A0ABX1EID8</accession>
<proteinExistence type="predicted"/>
<evidence type="ECO:0000259" key="1">
    <source>
        <dbReference type="Pfam" id="PF00535"/>
    </source>
</evidence>
<dbReference type="PANTHER" id="PTHR22916">
    <property type="entry name" value="GLYCOSYLTRANSFERASE"/>
    <property type="match status" value="1"/>
</dbReference>
<feature type="domain" description="Glycosyltransferase 2-like" evidence="1">
    <location>
        <begin position="11"/>
        <end position="125"/>
    </location>
</feature>
<name>A0ABX1EID8_9PROT</name>
<evidence type="ECO:0000313" key="2">
    <source>
        <dbReference type="EMBL" id="NKE16109.1"/>
    </source>
</evidence>
<dbReference type="SUPFAM" id="SSF53448">
    <property type="entry name" value="Nucleotide-diphospho-sugar transferases"/>
    <property type="match status" value="1"/>
</dbReference>
<dbReference type="Proteomes" id="UP000746741">
    <property type="component" value="Unassembled WGS sequence"/>
</dbReference>
<sequence>MMQAMRRPLVTVAIVTLNAAAELPGTLRSIARQTWQEKEVVVVDGGSTDGTIAILRDPASGVTRWESGKDRGPYDAMNKAAALASGEWIIFMNAGDWFADPQAIEHALRDVPPDADFVIGHHLYRLLDGSMVLHKAADFEDTWSRLRASDFSFRWLSGIPCHQATFTRTALLLENPYDIGFRIAADHDLMFRMRAAGARFHHGNTVVAVYTQGGMSTNQEALCFHEWWRIGCTFGKPALSTRFFQENFRPGVTEHPRRVAEVTAQVRASGLFFEDWYRALHPRDRLVDPVEHYMYVGWKQGFAPNPFFDPAFYVARYADARAAGGNPFEHYLNVGRAENRLTFDWADASRPLAALRGVFDPQREGLEVLIRRIAEMPSDQLARLLAPFAPPPPPPVADENAPPADGSWSLVGGASEHSEGPYPQLGLDAPFRWSIGAVTTLRVFSAKPGRRRLRLVVRNALGGQRLAIGGEGVTPREAPLPVADISVPVPVEVTLDGPPGYRDIEIRPSRQSQPDGVGRHLTFILEAVTLEVPEEARAAPLLGDIAAPLPAPIEAALLKRQDAETVLWEMSDGVGALEGPAPEIGLPHHFRWITARRCRLLLEAPAARHATLRLDYRCPIAGQRAILRVNDDPAQFLRLDSGALTERFRLEIPVRLKPGRSAVEFMLSETTREVAGERDLALLIEDLAIV</sequence>
<evidence type="ECO:0000313" key="3">
    <source>
        <dbReference type="Proteomes" id="UP000746741"/>
    </source>
</evidence>
<keyword evidence="3" id="KW-1185">Reference proteome</keyword>
<comment type="caution">
    <text evidence="2">The sequence shown here is derived from an EMBL/GenBank/DDBJ whole genome shotgun (WGS) entry which is preliminary data.</text>
</comment>
<dbReference type="Gene3D" id="3.90.550.10">
    <property type="entry name" value="Spore Coat Polysaccharide Biosynthesis Protein SpsA, Chain A"/>
    <property type="match status" value="1"/>
</dbReference>